<reference evidence="2" key="1">
    <citation type="journal article" date="2019" name="Int. J. Syst. Evol. Microbiol.">
        <title>The Global Catalogue of Microorganisms (GCM) 10K type strain sequencing project: providing services to taxonomists for standard genome sequencing and annotation.</title>
        <authorList>
            <consortium name="The Broad Institute Genomics Platform"/>
            <consortium name="The Broad Institute Genome Sequencing Center for Infectious Disease"/>
            <person name="Wu L."/>
            <person name="Ma J."/>
        </authorList>
    </citation>
    <scope>NUCLEOTIDE SEQUENCE [LARGE SCALE GENOMIC DNA]</scope>
    <source>
        <strain evidence="2">KCTC 52237</strain>
    </source>
</reference>
<sequence length="71" mass="8512">MSDQRFFFDRRKGADRRLDRDPCKYLPLDLYHRKRRKSKERRTADRTLQQDVEAFLGQTALGGTQDKDISH</sequence>
<organism evidence="1 2">
    <name type="scientific">Cellvibrio fontiphilus</name>
    <dbReference type="NCBI Taxonomy" id="1815559"/>
    <lineage>
        <taxon>Bacteria</taxon>
        <taxon>Pseudomonadati</taxon>
        <taxon>Pseudomonadota</taxon>
        <taxon>Gammaproteobacteria</taxon>
        <taxon>Cellvibrionales</taxon>
        <taxon>Cellvibrionaceae</taxon>
        <taxon>Cellvibrio</taxon>
    </lineage>
</organism>
<proteinExistence type="predicted"/>
<name>A0ABV7FLU8_9GAMM</name>
<comment type="caution">
    <text evidence="1">The sequence shown here is derived from an EMBL/GenBank/DDBJ whole genome shotgun (WGS) entry which is preliminary data.</text>
</comment>
<accession>A0ABV7FLU8</accession>
<dbReference type="EMBL" id="JBHRTF010000006">
    <property type="protein sequence ID" value="MFC3116859.1"/>
    <property type="molecule type" value="Genomic_DNA"/>
</dbReference>
<keyword evidence="2" id="KW-1185">Reference proteome</keyword>
<dbReference type="Proteomes" id="UP001595555">
    <property type="component" value="Unassembled WGS sequence"/>
</dbReference>
<evidence type="ECO:0000313" key="2">
    <source>
        <dbReference type="Proteomes" id="UP001595555"/>
    </source>
</evidence>
<dbReference type="RefSeq" id="WP_378120572.1">
    <property type="nucleotide sequence ID" value="NZ_JBHRTF010000006.1"/>
</dbReference>
<protein>
    <submittedName>
        <fullName evidence="1">Uncharacterized protein</fullName>
    </submittedName>
</protein>
<evidence type="ECO:0000313" key="1">
    <source>
        <dbReference type="EMBL" id="MFC3116859.1"/>
    </source>
</evidence>
<gene>
    <name evidence="1" type="ORF">ACFODX_14915</name>
</gene>